<name>A0A2X3Y357_9STRE</name>
<dbReference type="GO" id="GO:0019557">
    <property type="term" value="P:L-histidine catabolic process to glutamate and formate"/>
    <property type="evidence" value="ECO:0007669"/>
    <property type="project" value="UniProtKB-UniPathway"/>
</dbReference>
<dbReference type="RefSeq" id="WP_018030465.1">
    <property type="nucleotide sequence ID" value="NZ_LS483343.1"/>
</dbReference>
<keyword evidence="14" id="KW-1185">Reference proteome</keyword>
<feature type="binding site" evidence="9">
    <location>
        <begin position="165"/>
        <end position="167"/>
    </location>
    <ligand>
        <name>NAD(+)</name>
        <dbReference type="ChEBI" id="CHEBI:57540"/>
    </ligand>
</feature>
<dbReference type="PANTHER" id="PTHR12216">
    <property type="entry name" value="UROCANATE HYDRATASE"/>
    <property type="match status" value="1"/>
</dbReference>
<evidence type="ECO:0000259" key="12">
    <source>
        <dbReference type="Pfam" id="PF17392"/>
    </source>
</evidence>
<reference evidence="13 14" key="1">
    <citation type="submission" date="2018-06" db="EMBL/GenBank/DDBJ databases">
        <authorList>
            <consortium name="Pathogen Informatics"/>
            <person name="Doyle S."/>
        </authorList>
    </citation>
    <scope>NUCLEOTIDE SEQUENCE [LARGE SCALE GENOMIC DNA]</scope>
    <source>
        <strain evidence="13 14">NCTC12278</strain>
    </source>
</reference>
<feature type="binding site" evidence="9">
    <location>
        <begin position="262"/>
        <end position="263"/>
    </location>
    <ligand>
        <name>NAD(+)</name>
        <dbReference type="ChEBI" id="CHEBI:57540"/>
    </ligand>
</feature>
<evidence type="ECO:0000256" key="9">
    <source>
        <dbReference type="HAMAP-Rule" id="MF_00577"/>
    </source>
</evidence>
<comment type="similarity">
    <text evidence="2 9">Belongs to the urocanase family.</text>
</comment>
<evidence type="ECO:0000256" key="2">
    <source>
        <dbReference type="ARBA" id="ARBA00007578"/>
    </source>
</evidence>
<dbReference type="GO" id="GO:0016153">
    <property type="term" value="F:urocanate hydratase activity"/>
    <property type="evidence" value="ECO:0007669"/>
    <property type="project" value="UniProtKB-UniRule"/>
</dbReference>
<comment type="catalytic activity">
    <reaction evidence="8 9">
        <text>4-imidazolone-5-propanoate = trans-urocanate + H2O</text>
        <dbReference type="Rhea" id="RHEA:13101"/>
        <dbReference type="ChEBI" id="CHEBI:15377"/>
        <dbReference type="ChEBI" id="CHEBI:17771"/>
        <dbReference type="ChEBI" id="CHEBI:77893"/>
        <dbReference type="EC" id="4.2.1.49"/>
    </reaction>
</comment>
<comment type="cofactor">
    <cofactor evidence="9">
        <name>NAD(+)</name>
        <dbReference type="ChEBI" id="CHEBI:57540"/>
    </cofactor>
    <text evidence="9">Binds 1 NAD(+) per subunit.</text>
</comment>
<dbReference type="OrthoDB" id="9764874at2"/>
<dbReference type="InterPro" id="IPR035400">
    <property type="entry name" value="Urocanase_N"/>
</dbReference>
<dbReference type="Pfam" id="PF01175">
    <property type="entry name" value="Urocanase"/>
    <property type="match status" value="1"/>
</dbReference>
<evidence type="ECO:0000256" key="8">
    <source>
        <dbReference type="ARBA" id="ARBA00047623"/>
    </source>
</evidence>
<evidence type="ECO:0000259" key="10">
    <source>
        <dbReference type="Pfam" id="PF01175"/>
    </source>
</evidence>
<dbReference type="GO" id="GO:0019556">
    <property type="term" value="P:L-histidine catabolic process to glutamate and formamide"/>
    <property type="evidence" value="ECO:0007669"/>
    <property type="project" value="UniProtKB-UniPathway"/>
</dbReference>
<dbReference type="PANTHER" id="PTHR12216:SF4">
    <property type="entry name" value="UROCANATE HYDRATASE"/>
    <property type="match status" value="1"/>
</dbReference>
<dbReference type="NCBIfam" id="TIGR01228">
    <property type="entry name" value="hutU"/>
    <property type="match status" value="1"/>
</dbReference>
<feature type="domain" description="Urocanase C-terminal" evidence="12">
    <location>
        <begin position="340"/>
        <end position="533"/>
    </location>
</feature>
<dbReference type="PIRSF" id="PIRSF001423">
    <property type="entry name" value="Urocanate_hydrat"/>
    <property type="match status" value="1"/>
</dbReference>
<dbReference type="Gene3D" id="3.40.1770.10">
    <property type="entry name" value="Urocanase superfamily"/>
    <property type="match status" value="1"/>
</dbReference>
<organism evidence="13 14">
    <name type="scientific">Streptococcus ferus</name>
    <dbReference type="NCBI Taxonomy" id="1345"/>
    <lineage>
        <taxon>Bacteria</taxon>
        <taxon>Bacillati</taxon>
        <taxon>Bacillota</taxon>
        <taxon>Bacilli</taxon>
        <taxon>Lactobacillales</taxon>
        <taxon>Streptococcaceae</taxon>
        <taxon>Streptococcus</taxon>
    </lineage>
</organism>
<evidence type="ECO:0000256" key="4">
    <source>
        <dbReference type="ARBA" id="ARBA00022808"/>
    </source>
</evidence>
<keyword evidence="5 9" id="KW-0520">NAD</keyword>
<dbReference type="InterPro" id="IPR038364">
    <property type="entry name" value="Urocanase_central_sf"/>
</dbReference>
<feature type="binding site" evidence="9">
    <location>
        <position position="481"/>
    </location>
    <ligand>
        <name>NAD(+)</name>
        <dbReference type="ChEBI" id="CHEBI:57540"/>
    </ligand>
</feature>
<dbReference type="InterPro" id="IPR036190">
    <property type="entry name" value="Urocanase_sf"/>
</dbReference>
<sequence length="545" mass="59182">MITAQRGSLLRAKGWRQEGLLRLLENVLENGEDPENLIVYGALGKAARDWSSYHAIVESLLNLEEDESLIVQSGKPIAVLKTHRDAPVVIMANSNLVGQWARPDYFYELYDKNLITWGGLTAGDWQYIGSQGVIQGTYEIFQSIARQAFGGSLKGRFILSAGMGGMGGSQPLAGKLTGAAILVVDVNEDNIDKRLDLGYVDKKTADLDQALGWIEEARQKGESLSVALVGNAATVYPDILDRGIVPDIVTDQTAAHDLLYGYVPEGFSLDQVAQLRENQPQELEEAAGKSIAKEVSAILAFQAKGAQVFDNGNNIRTQAKRFGIENAFDIPVFTEAYLRPLFERAIGPFRWIALSGEAKDIEVIDQYILETFPDNDIISNWIKLAREHVPFQGLPARIGWLGHEERTQLALAVNDLVASGQLSAPIAFTRDHLDAGAMAHPNIMTENLKDGSDAIADWPLLNALIASSSKADLVAIHSGGGGYTGFMQSAGITLIADGSPEAAERIKLAITNDTSLGVLRYADAGYQASLDEIAEKGIRHIQLEK</sequence>
<protein>
    <recommendedName>
        <fullName evidence="3 9">Urocanate hydratase</fullName>
        <shortName evidence="9">Urocanase</shortName>
        <ecNumber evidence="3 9">4.2.1.49</ecNumber>
    </recommendedName>
    <alternativeName>
        <fullName evidence="7 9">Imidazolonepropionate hydrolase</fullName>
    </alternativeName>
</protein>
<evidence type="ECO:0000259" key="11">
    <source>
        <dbReference type="Pfam" id="PF17391"/>
    </source>
</evidence>
<feature type="domain" description="Urocanase N-terminal" evidence="11">
    <location>
        <begin position="2"/>
        <end position="125"/>
    </location>
</feature>
<dbReference type="InterPro" id="IPR055351">
    <property type="entry name" value="Urocanase"/>
</dbReference>
<dbReference type="KEGG" id="sfer:NCTC12278_01864"/>
<evidence type="ECO:0000256" key="6">
    <source>
        <dbReference type="ARBA" id="ARBA00023239"/>
    </source>
</evidence>
<dbReference type="Proteomes" id="UP000249495">
    <property type="component" value="Chromosome 1"/>
</dbReference>
<evidence type="ECO:0000256" key="5">
    <source>
        <dbReference type="ARBA" id="ARBA00023027"/>
    </source>
</evidence>
<dbReference type="HAMAP" id="MF_00577">
    <property type="entry name" value="HutU"/>
    <property type="match status" value="1"/>
</dbReference>
<accession>A0A2X3Y357</accession>
<dbReference type="EMBL" id="LS483343">
    <property type="protein sequence ID" value="SQF41262.1"/>
    <property type="molecule type" value="Genomic_DNA"/>
</dbReference>
<comment type="caution">
    <text evidence="9">Lacks conserved residue(s) required for the propagation of feature annotation.</text>
</comment>
<evidence type="ECO:0000313" key="13">
    <source>
        <dbReference type="EMBL" id="SQF41262.1"/>
    </source>
</evidence>
<dbReference type="GO" id="GO:0005737">
    <property type="term" value="C:cytoplasm"/>
    <property type="evidence" value="ECO:0007669"/>
    <property type="project" value="UniProtKB-SubCell"/>
</dbReference>
<keyword evidence="9" id="KW-0963">Cytoplasm</keyword>
<evidence type="ECO:0000256" key="3">
    <source>
        <dbReference type="ARBA" id="ARBA00011992"/>
    </source>
</evidence>
<dbReference type="Pfam" id="PF17392">
    <property type="entry name" value="Urocanase_C"/>
    <property type="match status" value="1"/>
</dbReference>
<dbReference type="Pfam" id="PF17391">
    <property type="entry name" value="Urocanase_N"/>
    <property type="match status" value="1"/>
</dbReference>
<keyword evidence="6 9" id="KW-0456">Lyase</keyword>
<comment type="pathway">
    <text evidence="1 9">Amino-acid degradation; L-histidine degradation into L-glutamate; N-formimidoyl-L-glutamate from L-histidine: step 2/3.</text>
</comment>
<evidence type="ECO:0000256" key="7">
    <source>
        <dbReference type="ARBA" id="ARBA00031640"/>
    </source>
</evidence>
<dbReference type="AlphaFoldDB" id="A0A2X3Y357"/>
<evidence type="ECO:0000256" key="1">
    <source>
        <dbReference type="ARBA" id="ARBA00004794"/>
    </source>
</evidence>
<comment type="function">
    <text evidence="9">Catalyzes the conversion of urocanate to 4-imidazolone-5-propionate.</text>
</comment>
<dbReference type="UniPathway" id="UPA00379">
    <property type="reaction ID" value="UER00550"/>
</dbReference>
<dbReference type="InterPro" id="IPR035085">
    <property type="entry name" value="Urocanase_Rossmann-like"/>
</dbReference>
<keyword evidence="4 9" id="KW-0369">Histidine metabolism</keyword>
<dbReference type="STRING" id="1123303.GCA_000372425_01141"/>
<feature type="binding site" evidence="9">
    <location>
        <position position="185"/>
    </location>
    <ligand>
        <name>NAD(+)</name>
        <dbReference type="ChEBI" id="CHEBI:57540"/>
    </ligand>
</feature>
<comment type="subcellular location">
    <subcellularLocation>
        <location evidence="9">Cytoplasm</location>
    </subcellularLocation>
</comment>
<dbReference type="SUPFAM" id="SSF111326">
    <property type="entry name" value="Urocanase"/>
    <property type="match status" value="1"/>
</dbReference>
<dbReference type="Gene3D" id="3.40.50.10730">
    <property type="entry name" value="Urocanase like domains"/>
    <property type="match status" value="1"/>
</dbReference>
<proteinExistence type="inferred from homology"/>
<feature type="binding site" evidence="9">
    <location>
        <begin position="252"/>
        <end position="256"/>
    </location>
    <ligand>
        <name>NAD(+)</name>
        <dbReference type="ChEBI" id="CHEBI:57540"/>
    </ligand>
</feature>
<dbReference type="InterPro" id="IPR023637">
    <property type="entry name" value="Urocanase-like"/>
</dbReference>
<feature type="domain" description="Urocanase Rossmann-like" evidence="10">
    <location>
        <begin position="129"/>
        <end position="337"/>
    </location>
</feature>
<dbReference type="NCBIfam" id="NF003820">
    <property type="entry name" value="PRK05414.1"/>
    <property type="match status" value="1"/>
</dbReference>
<dbReference type="EC" id="4.2.1.49" evidence="3 9"/>
<gene>
    <name evidence="9 13" type="primary">hutU</name>
    <name evidence="13" type="ORF">NCTC12278_01864</name>
</gene>
<dbReference type="InterPro" id="IPR035401">
    <property type="entry name" value="Urocanase_C"/>
</dbReference>
<evidence type="ECO:0000313" key="14">
    <source>
        <dbReference type="Proteomes" id="UP000249495"/>
    </source>
</evidence>
<feature type="binding site" evidence="9">
    <location>
        <begin position="231"/>
        <end position="232"/>
    </location>
    <ligand>
        <name>NAD(+)</name>
        <dbReference type="ChEBI" id="CHEBI:57540"/>
    </ligand>
</feature>